<evidence type="ECO:0000256" key="7">
    <source>
        <dbReference type="ARBA" id="ARBA00023136"/>
    </source>
</evidence>
<dbReference type="Pfam" id="PF00795">
    <property type="entry name" value="CN_hydrolase"/>
    <property type="match status" value="1"/>
</dbReference>
<feature type="domain" description="CN hydrolase" evidence="10">
    <location>
        <begin position="224"/>
        <end position="474"/>
    </location>
</feature>
<feature type="transmembrane region" description="Helical" evidence="9">
    <location>
        <begin position="118"/>
        <end position="141"/>
    </location>
</feature>
<dbReference type="InterPro" id="IPR004563">
    <property type="entry name" value="Apolipo_AcylTrfase"/>
</dbReference>
<evidence type="ECO:0000256" key="4">
    <source>
        <dbReference type="ARBA" id="ARBA00022679"/>
    </source>
</evidence>
<comment type="similarity">
    <text evidence="2 9">Belongs to the CN hydrolase family. Apolipoprotein N-acyltransferase subfamily.</text>
</comment>
<feature type="transmembrane region" description="Helical" evidence="9">
    <location>
        <begin position="50"/>
        <end position="71"/>
    </location>
</feature>
<keyword evidence="7 9" id="KW-0472">Membrane</keyword>
<comment type="function">
    <text evidence="9">Catalyzes the phospholipid dependent N-acylation of the N-terminal cysteine of apolipoprotein, the last step in lipoprotein maturation.</text>
</comment>
<accession>A0A7X0F6K5</accession>
<keyword evidence="12" id="KW-1185">Reference proteome</keyword>
<dbReference type="Gene3D" id="3.60.110.10">
    <property type="entry name" value="Carbon-nitrogen hydrolase"/>
    <property type="match status" value="1"/>
</dbReference>
<evidence type="ECO:0000256" key="9">
    <source>
        <dbReference type="HAMAP-Rule" id="MF_01148"/>
    </source>
</evidence>
<dbReference type="EC" id="2.3.1.269" evidence="9"/>
<feature type="transmembrane region" description="Helical" evidence="9">
    <location>
        <begin position="18"/>
        <end position="38"/>
    </location>
</feature>
<comment type="catalytic activity">
    <reaction evidence="9">
        <text>N-terminal S-1,2-diacyl-sn-glyceryl-L-cysteinyl-[lipoprotein] + a glycerophospholipid = N-acyl-S-1,2-diacyl-sn-glyceryl-L-cysteinyl-[lipoprotein] + a 2-acyl-sn-glycero-3-phospholipid + H(+)</text>
        <dbReference type="Rhea" id="RHEA:48228"/>
        <dbReference type="Rhea" id="RHEA-COMP:14681"/>
        <dbReference type="Rhea" id="RHEA-COMP:14684"/>
        <dbReference type="ChEBI" id="CHEBI:15378"/>
        <dbReference type="ChEBI" id="CHEBI:136912"/>
        <dbReference type="ChEBI" id="CHEBI:140656"/>
        <dbReference type="ChEBI" id="CHEBI:140657"/>
        <dbReference type="ChEBI" id="CHEBI:140660"/>
        <dbReference type="EC" id="2.3.1.269"/>
    </reaction>
</comment>
<organism evidence="11 12">
    <name type="scientific">Aminobacter aganoensis</name>
    <dbReference type="NCBI Taxonomy" id="83264"/>
    <lineage>
        <taxon>Bacteria</taxon>
        <taxon>Pseudomonadati</taxon>
        <taxon>Pseudomonadota</taxon>
        <taxon>Alphaproteobacteria</taxon>
        <taxon>Hyphomicrobiales</taxon>
        <taxon>Phyllobacteriaceae</taxon>
        <taxon>Aminobacter</taxon>
    </lineage>
</organism>
<dbReference type="HAMAP" id="MF_01148">
    <property type="entry name" value="Lnt"/>
    <property type="match status" value="1"/>
</dbReference>
<dbReference type="PANTHER" id="PTHR38686">
    <property type="entry name" value="APOLIPOPROTEIN N-ACYLTRANSFERASE"/>
    <property type="match status" value="1"/>
</dbReference>
<dbReference type="GO" id="GO:0005886">
    <property type="term" value="C:plasma membrane"/>
    <property type="evidence" value="ECO:0007669"/>
    <property type="project" value="UniProtKB-SubCell"/>
</dbReference>
<keyword evidence="5 9" id="KW-0812">Transmembrane</keyword>
<reference evidence="11 12" key="1">
    <citation type="submission" date="2020-08" db="EMBL/GenBank/DDBJ databases">
        <title>Genomic Encyclopedia of Type Strains, Phase IV (KMG-IV): sequencing the most valuable type-strain genomes for metagenomic binning, comparative biology and taxonomic classification.</title>
        <authorList>
            <person name="Goeker M."/>
        </authorList>
    </citation>
    <scope>NUCLEOTIDE SEQUENCE [LARGE SCALE GENOMIC DNA]</scope>
    <source>
        <strain evidence="11 12">DSM 7051</strain>
    </source>
</reference>
<dbReference type="GO" id="GO:0016410">
    <property type="term" value="F:N-acyltransferase activity"/>
    <property type="evidence" value="ECO:0007669"/>
    <property type="project" value="UniProtKB-UniRule"/>
</dbReference>
<evidence type="ECO:0000256" key="2">
    <source>
        <dbReference type="ARBA" id="ARBA00010065"/>
    </source>
</evidence>
<keyword evidence="6 9" id="KW-1133">Transmembrane helix</keyword>
<dbReference type="CDD" id="cd07571">
    <property type="entry name" value="ALP_N-acyl_transferase"/>
    <property type="match status" value="1"/>
</dbReference>
<dbReference type="NCBIfam" id="TIGR00546">
    <property type="entry name" value="lnt"/>
    <property type="match status" value="1"/>
</dbReference>
<feature type="transmembrane region" description="Helical" evidence="9">
    <location>
        <begin position="188"/>
        <end position="206"/>
    </location>
</feature>
<evidence type="ECO:0000256" key="1">
    <source>
        <dbReference type="ARBA" id="ARBA00004651"/>
    </source>
</evidence>
<keyword evidence="3 9" id="KW-1003">Cell membrane</keyword>
<evidence type="ECO:0000313" key="12">
    <source>
        <dbReference type="Proteomes" id="UP000536262"/>
    </source>
</evidence>
<dbReference type="Pfam" id="PF20154">
    <property type="entry name" value="LNT_N"/>
    <property type="match status" value="1"/>
</dbReference>
<evidence type="ECO:0000256" key="8">
    <source>
        <dbReference type="ARBA" id="ARBA00023315"/>
    </source>
</evidence>
<keyword evidence="11" id="KW-0449">Lipoprotein</keyword>
<evidence type="ECO:0000256" key="3">
    <source>
        <dbReference type="ARBA" id="ARBA00022475"/>
    </source>
</evidence>
<feature type="transmembrane region" description="Helical" evidence="9">
    <location>
        <begin position="153"/>
        <end position="176"/>
    </location>
</feature>
<dbReference type="InterPro" id="IPR003010">
    <property type="entry name" value="C-N_Hydrolase"/>
</dbReference>
<name>A0A7X0F6K5_9HYPH</name>
<keyword evidence="8 9" id="KW-0012">Acyltransferase</keyword>
<comment type="subcellular location">
    <subcellularLocation>
        <location evidence="1 9">Cell membrane</location>
        <topology evidence="1 9">Multi-pass membrane protein</topology>
    </subcellularLocation>
</comment>
<evidence type="ECO:0000259" key="10">
    <source>
        <dbReference type="PROSITE" id="PS50263"/>
    </source>
</evidence>
<evidence type="ECO:0000256" key="6">
    <source>
        <dbReference type="ARBA" id="ARBA00022989"/>
    </source>
</evidence>
<protein>
    <recommendedName>
        <fullName evidence="9">Apolipoprotein N-acyltransferase</fullName>
        <shortName evidence="9">ALP N-acyltransferase</shortName>
        <ecNumber evidence="9">2.3.1.269</ecNumber>
    </recommendedName>
</protein>
<dbReference type="GO" id="GO:0042158">
    <property type="term" value="P:lipoprotein biosynthetic process"/>
    <property type="evidence" value="ECO:0007669"/>
    <property type="project" value="UniProtKB-UniRule"/>
</dbReference>
<comment type="pathway">
    <text evidence="9">Protein modification; lipoprotein biosynthesis (N-acyl transfer).</text>
</comment>
<dbReference type="PANTHER" id="PTHR38686:SF1">
    <property type="entry name" value="APOLIPOPROTEIN N-ACYLTRANSFERASE"/>
    <property type="match status" value="1"/>
</dbReference>
<dbReference type="SUPFAM" id="SSF56317">
    <property type="entry name" value="Carbon-nitrogen hydrolase"/>
    <property type="match status" value="1"/>
</dbReference>
<keyword evidence="4 9" id="KW-0808">Transferase</keyword>
<evidence type="ECO:0000313" key="11">
    <source>
        <dbReference type="EMBL" id="MBB6354097.1"/>
    </source>
</evidence>
<dbReference type="UniPathway" id="UPA00666"/>
<dbReference type="InterPro" id="IPR045378">
    <property type="entry name" value="LNT_N"/>
</dbReference>
<proteinExistence type="inferred from homology"/>
<sequence>MAFLAGALAVLGQAPYDFFAACFVSFPILVWLIDGAVADRPAGLLRRLKPAFATGWWFGFGYFLAGLWWVGGALLVEADSFAWALPLAVVGIPLILAFFHGFAAALARLLWSDGIGRIAALAFAFGLSEWLRTFLFTGFPWNPLGFAAMPVPLLMQSVAIVGVVGMNVLAVFVFAMPALLADRRNLKLGAALAVMLVAAHAAYGYLRLAAPAAKPERTINVRIVQPNIDLSEKWDGRVRDRIFAGMLQQSAEAPKRGAPKPDLIIWPETSVPFLFTERPDALVAIGEMLSEGQMLMAGIVRDEGQSGGGEATRYYNSVVSINDKGEIVDAVDKVHLVPFGEYIPFAGLMERVGLTQLVAGPMNFVAGTDRRPFTLPGGIKASAFICYEIIFPALVAVDAASTQIMVNVTNDAWFGDTPGPYQHFRQSQVRAVENGLPVLRAANTGISGIVDPSGRVVDALAMNVRGTIDVSLPVAASGAASPPFSRVNGFLIMFLIAVAASGLKLRQRLRAN</sequence>
<evidence type="ECO:0000256" key="5">
    <source>
        <dbReference type="ARBA" id="ARBA00022692"/>
    </source>
</evidence>
<dbReference type="AlphaFoldDB" id="A0A7X0F6K5"/>
<dbReference type="PROSITE" id="PS50263">
    <property type="entry name" value="CN_HYDROLASE"/>
    <property type="match status" value="1"/>
</dbReference>
<feature type="transmembrane region" description="Helical" evidence="9">
    <location>
        <begin position="83"/>
        <end position="106"/>
    </location>
</feature>
<dbReference type="Proteomes" id="UP000536262">
    <property type="component" value="Unassembled WGS sequence"/>
</dbReference>
<dbReference type="InterPro" id="IPR036526">
    <property type="entry name" value="C-N_Hydrolase_sf"/>
</dbReference>
<gene>
    <name evidence="9" type="primary">lnt</name>
    <name evidence="11" type="ORF">GGR00_001871</name>
</gene>
<comment type="caution">
    <text evidence="11">The sequence shown here is derived from an EMBL/GenBank/DDBJ whole genome shotgun (WGS) entry which is preliminary data.</text>
</comment>
<dbReference type="EMBL" id="JACHOU010000003">
    <property type="protein sequence ID" value="MBB6354097.1"/>
    <property type="molecule type" value="Genomic_DNA"/>
</dbReference>